<dbReference type="InterPro" id="IPR004090">
    <property type="entry name" value="Chemotax_Me-accpt_rcpt"/>
</dbReference>
<feature type="domain" description="HAMP" evidence="10">
    <location>
        <begin position="228"/>
        <end position="281"/>
    </location>
</feature>
<evidence type="ECO:0000256" key="5">
    <source>
        <dbReference type="ARBA" id="ARBA00023224"/>
    </source>
</evidence>
<feature type="transmembrane region" description="Helical" evidence="8">
    <location>
        <begin position="201"/>
        <end position="226"/>
    </location>
</feature>
<feature type="domain" description="Methyl-accepting transducer" evidence="9">
    <location>
        <begin position="286"/>
        <end position="522"/>
    </location>
</feature>
<dbReference type="SMART" id="SM00304">
    <property type="entry name" value="HAMP"/>
    <property type="match status" value="1"/>
</dbReference>
<comment type="caution">
    <text evidence="11">The sequence shown here is derived from an EMBL/GenBank/DDBJ whole genome shotgun (WGS) entry which is preliminary data.</text>
</comment>
<name>A0ABU7J4D7_9GAMM</name>
<dbReference type="InterPro" id="IPR003660">
    <property type="entry name" value="HAMP_dom"/>
</dbReference>
<sequence length="562" mass="61323">MTIKLMFRIGLGAALAATLVLLLIVLALRSTMLQTQQLQDYRYQAYQLGQDSSLNSTQLTMLARQYIATLDRHYLQQYNDLVAVIQGESAGADGRRLSYVDRLRAMNFTQAELQQLERSNQLSMALIATEEAAFALVESMAGQDPASLTQQQLAAWVQAHALLNGRAYMTEVSAIMQPVAQFEQMLDERTASSVAQVQQRLALIVAISLIAVLTIILVLAICYWLIEQRVIRPTDRLLGQVRVISQGDLSQPVAASSKQDEIGLLTQAFGTMTEQLNQLLQQIYQQAQSAHQSASELTQVATQTAQINEEQQASIQVISSSVYQNTQAVREVASNCSHAAKDASNADQQTEQGQQVVHDSIGAVASLSDSLKASTQDLAELENSVNQVASILDVITNIAGQTNLLALNAAIEAARAGEQGRGFAVVADEVRTLAQRTQSSTTEIRQRIEALQQVTSSMGLRIRQSDSEVQVAVDKASDVAATLQSIQQLMKGIHDMTTTIAAATEQQSSVSDDISERLIRFQDTTNQSSEQGQQVAAQARRLKDLAESLNQTLGRFKLRTTS</sequence>
<evidence type="ECO:0000259" key="10">
    <source>
        <dbReference type="PROSITE" id="PS50885"/>
    </source>
</evidence>
<comment type="similarity">
    <text evidence="6">Belongs to the methyl-accepting chemotaxis (MCP) protein family.</text>
</comment>
<evidence type="ECO:0000259" key="9">
    <source>
        <dbReference type="PROSITE" id="PS50111"/>
    </source>
</evidence>
<evidence type="ECO:0000256" key="7">
    <source>
        <dbReference type="PROSITE-ProRule" id="PRU00284"/>
    </source>
</evidence>
<dbReference type="PANTHER" id="PTHR32089:SF119">
    <property type="entry name" value="METHYL-ACCEPTING CHEMOTAXIS PROTEIN CTPL"/>
    <property type="match status" value="1"/>
</dbReference>
<keyword evidence="2 8" id="KW-0812">Transmembrane</keyword>
<dbReference type="PRINTS" id="PR00260">
    <property type="entry name" value="CHEMTRNSDUCR"/>
</dbReference>
<comment type="subcellular location">
    <subcellularLocation>
        <location evidence="1">Membrane</location>
        <topology evidence="1">Multi-pass membrane protein</topology>
    </subcellularLocation>
</comment>
<dbReference type="CDD" id="cd06225">
    <property type="entry name" value="HAMP"/>
    <property type="match status" value="1"/>
</dbReference>
<accession>A0ABU7J4D7</accession>
<dbReference type="RefSeq" id="WP_330128008.1">
    <property type="nucleotide sequence ID" value="NZ_JAUHLI010000004.1"/>
</dbReference>
<evidence type="ECO:0000256" key="1">
    <source>
        <dbReference type="ARBA" id="ARBA00004141"/>
    </source>
</evidence>
<evidence type="ECO:0000256" key="8">
    <source>
        <dbReference type="SAM" id="Phobius"/>
    </source>
</evidence>
<proteinExistence type="inferred from homology"/>
<keyword evidence="3 8" id="KW-1133">Transmembrane helix</keyword>
<evidence type="ECO:0000256" key="2">
    <source>
        <dbReference type="ARBA" id="ARBA00022692"/>
    </source>
</evidence>
<reference evidence="11 12" key="1">
    <citation type="submission" date="2023-07" db="EMBL/GenBank/DDBJ databases">
        <title>Alkalimonas sp., MEB108 novel, alkaliphilic bacterium isolated from Lonar Lake, India.</title>
        <authorList>
            <person name="Joshi A."/>
            <person name="Thite S."/>
        </authorList>
    </citation>
    <scope>NUCLEOTIDE SEQUENCE [LARGE SCALE GENOMIC DNA]</scope>
    <source>
        <strain evidence="11 12">MEB108</strain>
    </source>
</reference>
<keyword evidence="4 8" id="KW-0472">Membrane</keyword>
<evidence type="ECO:0000256" key="4">
    <source>
        <dbReference type="ARBA" id="ARBA00023136"/>
    </source>
</evidence>
<dbReference type="Proteomes" id="UP001336314">
    <property type="component" value="Unassembled WGS sequence"/>
</dbReference>
<dbReference type="PROSITE" id="PS50885">
    <property type="entry name" value="HAMP"/>
    <property type="match status" value="1"/>
</dbReference>
<dbReference type="PROSITE" id="PS50111">
    <property type="entry name" value="CHEMOTAXIS_TRANSDUC_2"/>
    <property type="match status" value="1"/>
</dbReference>
<dbReference type="Gene3D" id="1.10.287.950">
    <property type="entry name" value="Methyl-accepting chemotaxis protein"/>
    <property type="match status" value="1"/>
</dbReference>
<dbReference type="EMBL" id="JAUHLI010000004">
    <property type="protein sequence ID" value="MEE2000875.1"/>
    <property type="molecule type" value="Genomic_DNA"/>
</dbReference>
<evidence type="ECO:0000313" key="11">
    <source>
        <dbReference type="EMBL" id="MEE2000875.1"/>
    </source>
</evidence>
<gene>
    <name evidence="11" type="ORF">QWY20_05370</name>
</gene>
<dbReference type="SMART" id="SM00283">
    <property type="entry name" value="MA"/>
    <property type="match status" value="1"/>
</dbReference>
<dbReference type="Pfam" id="PF00015">
    <property type="entry name" value="MCPsignal"/>
    <property type="match status" value="1"/>
</dbReference>
<keyword evidence="12" id="KW-1185">Reference proteome</keyword>
<organism evidence="11 12">
    <name type="scientific">Alkalimonas cellulosilytica</name>
    <dbReference type="NCBI Taxonomy" id="3058395"/>
    <lineage>
        <taxon>Bacteria</taxon>
        <taxon>Pseudomonadati</taxon>
        <taxon>Pseudomonadota</taxon>
        <taxon>Gammaproteobacteria</taxon>
        <taxon>Alkalimonas</taxon>
    </lineage>
</organism>
<dbReference type="SUPFAM" id="SSF58104">
    <property type="entry name" value="Methyl-accepting chemotaxis protein (MCP) signaling domain"/>
    <property type="match status" value="1"/>
</dbReference>
<dbReference type="InterPro" id="IPR004089">
    <property type="entry name" value="MCPsignal_dom"/>
</dbReference>
<dbReference type="PANTHER" id="PTHR32089">
    <property type="entry name" value="METHYL-ACCEPTING CHEMOTAXIS PROTEIN MCPB"/>
    <property type="match status" value="1"/>
</dbReference>
<protein>
    <submittedName>
        <fullName evidence="11">Methyl-accepting chemotaxis protein</fullName>
    </submittedName>
</protein>
<evidence type="ECO:0000256" key="3">
    <source>
        <dbReference type="ARBA" id="ARBA00022989"/>
    </source>
</evidence>
<evidence type="ECO:0000256" key="6">
    <source>
        <dbReference type="ARBA" id="ARBA00029447"/>
    </source>
</evidence>
<dbReference type="Pfam" id="PF00672">
    <property type="entry name" value="HAMP"/>
    <property type="match status" value="1"/>
</dbReference>
<keyword evidence="5 7" id="KW-0807">Transducer</keyword>
<evidence type="ECO:0000313" key="12">
    <source>
        <dbReference type="Proteomes" id="UP001336314"/>
    </source>
</evidence>